<keyword evidence="3" id="KW-1185">Reference proteome</keyword>
<dbReference type="AlphaFoldDB" id="A0ABD2MVG8"/>
<dbReference type="Proteomes" id="UP001516400">
    <property type="component" value="Unassembled WGS sequence"/>
</dbReference>
<comment type="caution">
    <text evidence="2">The sequence shown here is derived from an EMBL/GenBank/DDBJ whole genome shotgun (WGS) entry which is preliminary data.</text>
</comment>
<dbReference type="EMBL" id="JABFTP020000021">
    <property type="protein sequence ID" value="KAL3270295.1"/>
    <property type="molecule type" value="Genomic_DNA"/>
</dbReference>
<reference evidence="2 3" key="1">
    <citation type="journal article" date="2021" name="BMC Biol.">
        <title>Horizontally acquired antibacterial genes associated with adaptive radiation of ladybird beetles.</title>
        <authorList>
            <person name="Li H.S."/>
            <person name="Tang X.F."/>
            <person name="Huang Y.H."/>
            <person name="Xu Z.Y."/>
            <person name="Chen M.L."/>
            <person name="Du X.Y."/>
            <person name="Qiu B.Y."/>
            <person name="Chen P.T."/>
            <person name="Zhang W."/>
            <person name="Slipinski A."/>
            <person name="Escalona H.E."/>
            <person name="Waterhouse R.M."/>
            <person name="Zwick A."/>
            <person name="Pang H."/>
        </authorList>
    </citation>
    <scope>NUCLEOTIDE SEQUENCE [LARGE SCALE GENOMIC DNA]</scope>
    <source>
        <strain evidence="2">SYSU2018</strain>
    </source>
</reference>
<organism evidence="2 3">
    <name type="scientific">Cryptolaemus montrouzieri</name>
    <dbReference type="NCBI Taxonomy" id="559131"/>
    <lineage>
        <taxon>Eukaryota</taxon>
        <taxon>Metazoa</taxon>
        <taxon>Ecdysozoa</taxon>
        <taxon>Arthropoda</taxon>
        <taxon>Hexapoda</taxon>
        <taxon>Insecta</taxon>
        <taxon>Pterygota</taxon>
        <taxon>Neoptera</taxon>
        <taxon>Endopterygota</taxon>
        <taxon>Coleoptera</taxon>
        <taxon>Polyphaga</taxon>
        <taxon>Cucujiformia</taxon>
        <taxon>Coccinelloidea</taxon>
        <taxon>Coccinellidae</taxon>
        <taxon>Scymninae</taxon>
        <taxon>Scymnini</taxon>
        <taxon>Cryptolaemus</taxon>
    </lineage>
</organism>
<dbReference type="InterPro" id="IPR031732">
    <property type="entry name" value="DUF4729"/>
</dbReference>
<evidence type="ECO:0000259" key="1">
    <source>
        <dbReference type="Pfam" id="PF15866"/>
    </source>
</evidence>
<proteinExistence type="predicted"/>
<dbReference type="Pfam" id="PF15866">
    <property type="entry name" value="DUF4729"/>
    <property type="match status" value="1"/>
</dbReference>
<evidence type="ECO:0000313" key="3">
    <source>
        <dbReference type="Proteomes" id="UP001516400"/>
    </source>
</evidence>
<evidence type="ECO:0000313" key="2">
    <source>
        <dbReference type="EMBL" id="KAL3270295.1"/>
    </source>
</evidence>
<protein>
    <recommendedName>
        <fullName evidence="1">DUF4729 domain-containing protein</fullName>
    </recommendedName>
</protein>
<gene>
    <name evidence="2" type="ORF">HHI36_009346</name>
</gene>
<feature type="domain" description="DUF4729" evidence="1">
    <location>
        <begin position="186"/>
        <end position="351"/>
    </location>
</feature>
<name>A0ABD2MVG8_9CUCU</name>
<accession>A0ABD2MVG8</accession>
<sequence>MVDSIDHWATICVCSLCGKIPETTPLFHCPFKHQYCSSCFMELKKKCRGEEEDSCFCEVCQAIVPFKETKTNSEFLRKLKSNPGIGRPFRYDSKPLSNSFSQNKAFESEAIQSLTRPVTVENLFGLPKSELNRLFERKNHGDTIEDNVLTLDYSTYQIHGNHQESKKNSPFCYSFSQFSSHKPIICPHYPCNRMIAVSAFANHFRFEHPELKKYSMERNKEILLPFNVAICECGKSLCLGILTVYETNKVDLLRSKSTHSVIRTCRKFCQKVPIDSFWVMVSGSKSRRKANSYILIWLFSNSGGKYHCTIELSSKNDNVSFSCFSSVNDIPENSTVDDVSKKLNCLHIGYGSAAGLLGEGNPINLRITVH</sequence>